<accession>A0A9P9BP89</accession>
<evidence type="ECO:0000256" key="2">
    <source>
        <dbReference type="ARBA" id="ARBA00023026"/>
    </source>
</evidence>
<keyword evidence="2" id="KW-0843">Virulence</keyword>
<dbReference type="Proteomes" id="UP000756346">
    <property type="component" value="Unassembled WGS sequence"/>
</dbReference>
<dbReference type="PANTHER" id="PTHR34997">
    <property type="entry name" value="AM15"/>
    <property type="match status" value="1"/>
</dbReference>
<evidence type="ECO:0000256" key="5">
    <source>
        <dbReference type="SAM" id="SignalP"/>
    </source>
</evidence>
<evidence type="ECO:0000313" key="8">
    <source>
        <dbReference type="Proteomes" id="UP000756346"/>
    </source>
</evidence>
<dbReference type="InterPro" id="IPR018392">
    <property type="entry name" value="LysM"/>
</dbReference>
<organism evidence="7 8">
    <name type="scientific">Microdochium trichocladiopsis</name>
    <dbReference type="NCBI Taxonomy" id="1682393"/>
    <lineage>
        <taxon>Eukaryota</taxon>
        <taxon>Fungi</taxon>
        <taxon>Dikarya</taxon>
        <taxon>Ascomycota</taxon>
        <taxon>Pezizomycotina</taxon>
        <taxon>Sordariomycetes</taxon>
        <taxon>Xylariomycetidae</taxon>
        <taxon>Xylariales</taxon>
        <taxon>Microdochiaceae</taxon>
        <taxon>Microdochium</taxon>
    </lineage>
</organism>
<dbReference type="PROSITE" id="PS51782">
    <property type="entry name" value="LYSM"/>
    <property type="match status" value="3"/>
</dbReference>
<protein>
    <recommendedName>
        <fullName evidence="6">LysM domain-containing protein</fullName>
    </recommendedName>
</protein>
<evidence type="ECO:0000256" key="4">
    <source>
        <dbReference type="SAM" id="MobiDB-lite"/>
    </source>
</evidence>
<proteinExistence type="inferred from homology"/>
<dbReference type="RefSeq" id="XP_046011098.1">
    <property type="nucleotide sequence ID" value="XM_046161907.1"/>
</dbReference>
<dbReference type="SUPFAM" id="SSF54106">
    <property type="entry name" value="LysM domain"/>
    <property type="match status" value="2"/>
</dbReference>
<feature type="compositionally biased region" description="Low complexity" evidence="4">
    <location>
        <begin position="88"/>
        <end position="99"/>
    </location>
</feature>
<dbReference type="InterPro" id="IPR036779">
    <property type="entry name" value="LysM_dom_sf"/>
</dbReference>
<keyword evidence="5" id="KW-0732">Signal</keyword>
<reference evidence="7" key="1">
    <citation type="journal article" date="2021" name="Nat. Commun.">
        <title>Genetic determinants of endophytism in the Arabidopsis root mycobiome.</title>
        <authorList>
            <person name="Mesny F."/>
            <person name="Miyauchi S."/>
            <person name="Thiergart T."/>
            <person name="Pickel B."/>
            <person name="Atanasova L."/>
            <person name="Karlsson M."/>
            <person name="Huettel B."/>
            <person name="Barry K.W."/>
            <person name="Haridas S."/>
            <person name="Chen C."/>
            <person name="Bauer D."/>
            <person name="Andreopoulos W."/>
            <person name="Pangilinan J."/>
            <person name="LaButti K."/>
            <person name="Riley R."/>
            <person name="Lipzen A."/>
            <person name="Clum A."/>
            <person name="Drula E."/>
            <person name="Henrissat B."/>
            <person name="Kohler A."/>
            <person name="Grigoriev I.V."/>
            <person name="Martin F.M."/>
            <person name="Hacquard S."/>
        </authorList>
    </citation>
    <scope>NUCLEOTIDE SEQUENCE</scope>
    <source>
        <strain evidence="7">MPI-CAGE-CH-0230</strain>
    </source>
</reference>
<keyword evidence="8" id="KW-1185">Reference proteome</keyword>
<dbReference type="EMBL" id="JAGTJQ010000006">
    <property type="protein sequence ID" value="KAH7028810.1"/>
    <property type="molecule type" value="Genomic_DNA"/>
</dbReference>
<feature type="chain" id="PRO_5040302174" description="LysM domain-containing protein" evidence="5">
    <location>
        <begin position="21"/>
        <end position="247"/>
    </location>
</feature>
<dbReference type="GO" id="GO:0008061">
    <property type="term" value="F:chitin binding"/>
    <property type="evidence" value="ECO:0007669"/>
    <property type="project" value="UniProtKB-KW"/>
</dbReference>
<feature type="domain" description="LysM" evidence="6">
    <location>
        <begin position="33"/>
        <end position="77"/>
    </location>
</feature>
<feature type="signal peptide" evidence="5">
    <location>
        <begin position="1"/>
        <end position="20"/>
    </location>
</feature>
<evidence type="ECO:0000256" key="1">
    <source>
        <dbReference type="ARBA" id="ARBA00022669"/>
    </source>
</evidence>
<evidence type="ECO:0000259" key="6">
    <source>
        <dbReference type="PROSITE" id="PS51782"/>
    </source>
</evidence>
<dbReference type="OrthoDB" id="2281372at2759"/>
<evidence type="ECO:0000256" key="3">
    <source>
        <dbReference type="ARBA" id="ARBA00044955"/>
    </source>
</evidence>
<sequence>MFAARLLAVAGALSPALVAAQENLAERAVDCVFSIAPSRGATCQSFASAWGISVETLQKLNPGITCPQLDDQQNYCVIGTADEPPKPTTSSTSTTAKPSEPTPSPTMPGLASNCDAFHKVASGDNCAAIATKYGISGAQFSSWNSEIDKDCTNLWLGYYVCVHVAGASTGVPTPTSLPPQPTGTGPEPQMPGIISGCKKFHQVKSGDSCWSIFSGAGITFDQFLEYNTEIDSGCGNLWLGYYVCTGV</sequence>
<dbReference type="InterPro" id="IPR052210">
    <property type="entry name" value="LysM1-like"/>
</dbReference>
<comment type="caution">
    <text evidence="7">The sequence shown here is derived from an EMBL/GenBank/DDBJ whole genome shotgun (WGS) entry which is preliminary data.</text>
</comment>
<dbReference type="Gene3D" id="3.10.350.10">
    <property type="entry name" value="LysM domain"/>
    <property type="match status" value="3"/>
</dbReference>
<gene>
    <name evidence="7" type="ORF">B0I36DRAFT_410324</name>
</gene>
<dbReference type="AlphaFoldDB" id="A0A9P9BP89"/>
<dbReference type="PANTHER" id="PTHR34997:SF18">
    <property type="entry name" value="LYSM DOMAIN-CONTAINING PROTEIN"/>
    <property type="match status" value="1"/>
</dbReference>
<dbReference type="GeneID" id="70191453"/>
<dbReference type="SMART" id="SM00257">
    <property type="entry name" value="LysM"/>
    <property type="match status" value="2"/>
</dbReference>
<dbReference type="CDD" id="cd00118">
    <property type="entry name" value="LysM"/>
    <property type="match status" value="2"/>
</dbReference>
<dbReference type="Pfam" id="PF01476">
    <property type="entry name" value="LysM"/>
    <property type="match status" value="3"/>
</dbReference>
<feature type="domain" description="LysM" evidence="6">
    <location>
        <begin position="199"/>
        <end position="245"/>
    </location>
</feature>
<keyword evidence="1" id="KW-0147">Chitin-binding</keyword>
<evidence type="ECO:0000313" key="7">
    <source>
        <dbReference type="EMBL" id="KAH7028810.1"/>
    </source>
</evidence>
<feature type="domain" description="LysM" evidence="6">
    <location>
        <begin position="116"/>
        <end position="162"/>
    </location>
</feature>
<name>A0A9P9BP89_9PEZI</name>
<feature type="region of interest" description="Disordered" evidence="4">
    <location>
        <begin position="79"/>
        <end position="109"/>
    </location>
</feature>
<comment type="similarity">
    <text evidence="3">Belongs to the secreted LysM effector family.</text>
</comment>